<evidence type="ECO:0000313" key="2">
    <source>
        <dbReference type="Proteomes" id="UP000233757"/>
    </source>
</evidence>
<dbReference type="EMBL" id="PHJU02000046">
    <property type="protein sequence ID" value="PQL79518.1"/>
    <property type="molecule type" value="Genomic_DNA"/>
</dbReference>
<gene>
    <name evidence="1" type="ORF">CV954_019655</name>
</gene>
<dbReference type="RefSeq" id="WP_000707040.1">
    <property type="nucleotide sequence ID" value="NZ_CP066016.1"/>
</dbReference>
<reference evidence="1 2" key="1">
    <citation type="submission" date="2018-02" db="EMBL/GenBank/DDBJ databases">
        <title>Acinetobacter baumanii whole genome sequence.</title>
        <authorList>
            <person name="Qasim Z.J."/>
        </authorList>
    </citation>
    <scope>NUCLEOTIDE SEQUENCE [LARGE SCALE GENOMIC DNA]</scope>
    <source>
        <strain evidence="1 2">ZQ8</strain>
    </source>
</reference>
<evidence type="ECO:0000313" key="1">
    <source>
        <dbReference type="EMBL" id="PQL79518.1"/>
    </source>
</evidence>
<sequence length="502" mass="57289">MKIVVKKTYFSSTLTLLVFILFLLNIITNIAHADTVNTANSCGGLHDQQSWSLWDSYGKKRIIDILNNRLIKQGDTYALYDTQILFNNLFDLAVRCHYPRRIREFADIIQITYQKLEPSSQIAGETTVWICHGGTRCQNANLLEKEVQLNSAQFLGFASEVANELDRVYPKDSDAQQFVLRTAKISANRLNEWSTNTFPNISKRIIARPNDINNGSSSMFTDKDLWQIVIFSNIAGIVDRHPDYLIKIFGNQSNFEQQKNYLSALSSLMKARVSKTPIIYNNKKISINDLDRGFWNSINDNKYAGYSSLEMPVTCDPNNSKKTKPVVNLVDIKKQLNLGWDFSHARRLTNLFFSLDRNRTAIKRVYGNNISNILPSDTDRIGFINQLKSNIWNQDKQYPLFSNYYNGANGWYRVGYNKGGKTCDAGVPPYGLSNSYLSGGYIVWGKYDPLLLELGENIYKLMSSTNIQDQKFMNRYYSGYLLNSSAYKINAIGFLPTLVVSK</sequence>
<organism evidence="1 2">
    <name type="scientific">Acinetobacter baumannii</name>
    <dbReference type="NCBI Taxonomy" id="470"/>
    <lineage>
        <taxon>Bacteria</taxon>
        <taxon>Pseudomonadati</taxon>
        <taxon>Pseudomonadota</taxon>
        <taxon>Gammaproteobacteria</taxon>
        <taxon>Moraxellales</taxon>
        <taxon>Moraxellaceae</taxon>
        <taxon>Acinetobacter</taxon>
        <taxon>Acinetobacter calcoaceticus/baumannii complex</taxon>
    </lineage>
</organism>
<proteinExistence type="predicted"/>
<dbReference type="Proteomes" id="UP000233757">
    <property type="component" value="Unassembled WGS sequence"/>
</dbReference>
<comment type="caution">
    <text evidence="1">The sequence shown here is derived from an EMBL/GenBank/DDBJ whole genome shotgun (WGS) entry which is preliminary data.</text>
</comment>
<accession>A0A9P2VB54</accession>
<protein>
    <submittedName>
        <fullName evidence="1">Uncharacterized protein</fullName>
    </submittedName>
</protein>
<dbReference type="AlphaFoldDB" id="A0A9P2VB54"/>
<name>A0A9P2VB54_ACIBA</name>